<gene>
    <name evidence="3" type="ORF">LNTAR_21250</name>
</gene>
<evidence type="ECO:0000313" key="4">
    <source>
        <dbReference type="Proteomes" id="UP000004947"/>
    </source>
</evidence>
<evidence type="ECO:0000259" key="2">
    <source>
        <dbReference type="Pfam" id="PF07596"/>
    </source>
</evidence>
<keyword evidence="4" id="KW-1185">Reference proteome</keyword>
<dbReference type="STRING" id="313628.LNTAR_21250"/>
<proteinExistence type="predicted"/>
<dbReference type="OrthoDB" id="255848at2"/>
<accession>A6DLY4</accession>
<dbReference type="Gene3D" id="3.30.700.10">
    <property type="entry name" value="Glycoprotein, Type 4 Pilin"/>
    <property type="match status" value="1"/>
</dbReference>
<dbReference type="InterPro" id="IPR000983">
    <property type="entry name" value="Bac_GSPG_pilin"/>
</dbReference>
<protein>
    <recommendedName>
        <fullName evidence="2">DUF1559 domain-containing protein</fullName>
    </recommendedName>
</protein>
<evidence type="ECO:0000256" key="1">
    <source>
        <dbReference type="ARBA" id="ARBA00022481"/>
    </source>
</evidence>
<dbReference type="PRINTS" id="PR00813">
    <property type="entry name" value="BCTERIALGSPG"/>
</dbReference>
<dbReference type="Pfam" id="PF07596">
    <property type="entry name" value="SBP_bac_10"/>
    <property type="match status" value="1"/>
</dbReference>
<dbReference type="EMBL" id="ABCK01000010">
    <property type="protein sequence ID" value="EDM27282.1"/>
    <property type="molecule type" value="Genomic_DNA"/>
</dbReference>
<sequence>MRKKQVSLIEILVVVAIIGILASLLLPALGKARETSRKAVCKNNLKQLSTATIAYEMDFESLPALGSQSGSWYGAHTADAMLMLYEDYLGGGQQGESSVKEAVKFNPPGFYICPSNPKDSYWSGRYGSYGLFAGSSNDIKMSMADAQRGFSSMANASVNGPWGSSPAMWADMAFTGTTPYGTTADTNHEKGSIPDGSNVSHLDGSVSWYRYYGGNIPTENSLAKSPLNGSVLQPISSFFLKNNGSGNVETSGRPGGWLVTGKNVFDYGNL</sequence>
<dbReference type="AlphaFoldDB" id="A6DLY4"/>
<dbReference type="SUPFAM" id="SSF54523">
    <property type="entry name" value="Pili subunits"/>
    <property type="match status" value="1"/>
</dbReference>
<evidence type="ECO:0000313" key="3">
    <source>
        <dbReference type="EMBL" id="EDM27282.1"/>
    </source>
</evidence>
<comment type="caution">
    <text evidence="3">The sequence shown here is derived from an EMBL/GenBank/DDBJ whole genome shotgun (WGS) entry which is preliminary data.</text>
</comment>
<name>A6DLY4_9BACT</name>
<dbReference type="InterPro" id="IPR011453">
    <property type="entry name" value="DUF1559"/>
</dbReference>
<dbReference type="PANTHER" id="PTHR30093">
    <property type="entry name" value="GENERAL SECRETION PATHWAY PROTEIN G"/>
    <property type="match status" value="1"/>
</dbReference>
<organism evidence="3 4">
    <name type="scientific">Lentisphaera araneosa HTCC2155</name>
    <dbReference type="NCBI Taxonomy" id="313628"/>
    <lineage>
        <taxon>Bacteria</taxon>
        <taxon>Pseudomonadati</taxon>
        <taxon>Lentisphaerota</taxon>
        <taxon>Lentisphaeria</taxon>
        <taxon>Lentisphaerales</taxon>
        <taxon>Lentisphaeraceae</taxon>
        <taxon>Lentisphaera</taxon>
    </lineage>
</organism>
<dbReference type="InterPro" id="IPR045584">
    <property type="entry name" value="Pilin-like"/>
</dbReference>
<feature type="domain" description="DUF1559" evidence="2">
    <location>
        <begin position="31"/>
        <end position="70"/>
    </location>
</feature>
<dbReference type="Proteomes" id="UP000004947">
    <property type="component" value="Unassembled WGS sequence"/>
</dbReference>
<dbReference type="RefSeq" id="WP_007278891.1">
    <property type="nucleotide sequence ID" value="NZ_ABCK01000010.1"/>
</dbReference>
<dbReference type="GO" id="GO:0015628">
    <property type="term" value="P:protein secretion by the type II secretion system"/>
    <property type="evidence" value="ECO:0007669"/>
    <property type="project" value="InterPro"/>
</dbReference>
<dbReference type="GO" id="GO:0015627">
    <property type="term" value="C:type II protein secretion system complex"/>
    <property type="evidence" value="ECO:0007669"/>
    <property type="project" value="InterPro"/>
</dbReference>
<reference evidence="3 4" key="1">
    <citation type="journal article" date="2010" name="J. Bacteriol.">
        <title>Genome sequence of Lentisphaera araneosa HTCC2155T, the type species of the order Lentisphaerales in the phylum Lentisphaerae.</title>
        <authorList>
            <person name="Thrash J.C."/>
            <person name="Cho J.C."/>
            <person name="Vergin K.L."/>
            <person name="Morris R.M."/>
            <person name="Giovannoni S.J."/>
        </authorList>
    </citation>
    <scope>NUCLEOTIDE SEQUENCE [LARGE SCALE GENOMIC DNA]</scope>
    <source>
        <strain evidence="3 4">HTCC2155</strain>
    </source>
</reference>
<dbReference type="eggNOG" id="COG2165">
    <property type="taxonomic scope" value="Bacteria"/>
</dbReference>
<keyword evidence="1" id="KW-0488">Methylation</keyword>